<sequence>MSLVETPGPILLTRTIRAEFARLCTLRSMWVMALLTTIAVVGISMLSAANASAELGQPVWMSIRRLGMLAMAVLLSMATAAATADHGTGGIVPTLQWTPRRPFLLTGRAIVIVVAVTATGLIPAFVGGMLAIGLAPELSWSWGQATEALAALGFAFALGALLAVGVGLLLRSTAASICAVFALVLVLPLLMGNLPFDWTKDAAALLPGTGMRQLLIGEGLPGLTDTGAKSTLAAWALGAFVVGGWRLVRSDANG</sequence>
<organism evidence="2 3">
    <name type="scientific">Kribbella speibonae</name>
    <dbReference type="NCBI Taxonomy" id="1572660"/>
    <lineage>
        <taxon>Bacteria</taxon>
        <taxon>Bacillati</taxon>
        <taxon>Actinomycetota</taxon>
        <taxon>Actinomycetes</taxon>
        <taxon>Propionibacteriales</taxon>
        <taxon>Kribbellaceae</taxon>
        <taxon>Kribbella</taxon>
    </lineage>
</organism>
<accession>A0A4R0ITJ0</accession>
<feature type="transmembrane region" description="Helical" evidence="1">
    <location>
        <begin position="109"/>
        <end position="136"/>
    </location>
</feature>
<evidence type="ECO:0000313" key="3">
    <source>
        <dbReference type="Proteomes" id="UP000294225"/>
    </source>
</evidence>
<proteinExistence type="predicted"/>
<dbReference type="AlphaFoldDB" id="A0A4R0ITJ0"/>
<dbReference type="EMBL" id="SJKC01000003">
    <property type="protein sequence ID" value="TCC35804.1"/>
    <property type="molecule type" value="Genomic_DNA"/>
</dbReference>
<reference evidence="2 3" key="1">
    <citation type="submission" date="2019-02" db="EMBL/GenBank/DDBJ databases">
        <title>Kribbella capetownensis sp. nov. and Kribbella speibonae sp. nov., isolated from soil.</title>
        <authorList>
            <person name="Curtis S.M."/>
            <person name="Norton I."/>
            <person name="Everest G.J."/>
            <person name="Meyers P.R."/>
        </authorList>
    </citation>
    <scope>NUCLEOTIDE SEQUENCE [LARGE SCALE GENOMIC DNA]</scope>
    <source>
        <strain evidence="2 3">YM55</strain>
    </source>
</reference>
<feature type="transmembrane region" description="Helical" evidence="1">
    <location>
        <begin position="232"/>
        <end position="248"/>
    </location>
</feature>
<dbReference type="RefSeq" id="WP_131497805.1">
    <property type="nucleotide sequence ID" value="NZ_SJKC01000003.1"/>
</dbReference>
<keyword evidence="1" id="KW-0472">Membrane</keyword>
<name>A0A4R0ITJ0_9ACTN</name>
<feature type="transmembrane region" description="Helical" evidence="1">
    <location>
        <begin position="177"/>
        <end position="196"/>
    </location>
</feature>
<gene>
    <name evidence="2" type="ORF">E0H92_24170</name>
</gene>
<comment type="caution">
    <text evidence="2">The sequence shown here is derived from an EMBL/GenBank/DDBJ whole genome shotgun (WGS) entry which is preliminary data.</text>
</comment>
<evidence type="ECO:0000313" key="2">
    <source>
        <dbReference type="EMBL" id="TCC35804.1"/>
    </source>
</evidence>
<evidence type="ECO:0000256" key="1">
    <source>
        <dbReference type="SAM" id="Phobius"/>
    </source>
</evidence>
<feature type="transmembrane region" description="Helical" evidence="1">
    <location>
        <begin position="148"/>
        <end position="170"/>
    </location>
</feature>
<keyword evidence="1" id="KW-1133">Transmembrane helix</keyword>
<evidence type="ECO:0008006" key="4">
    <source>
        <dbReference type="Google" id="ProtNLM"/>
    </source>
</evidence>
<keyword evidence="1" id="KW-0812">Transmembrane</keyword>
<feature type="transmembrane region" description="Helical" evidence="1">
    <location>
        <begin position="29"/>
        <end position="49"/>
    </location>
</feature>
<dbReference type="Proteomes" id="UP000294225">
    <property type="component" value="Unassembled WGS sequence"/>
</dbReference>
<feature type="transmembrane region" description="Helical" evidence="1">
    <location>
        <begin position="69"/>
        <end position="88"/>
    </location>
</feature>
<protein>
    <recommendedName>
        <fullName evidence="4">ABC transporter permease</fullName>
    </recommendedName>
</protein>